<keyword evidence="2 4" id="KW-0238">DNA-binding</keyword>
<reference evidence="8" key="1">
    <citation type="journal article" date="2019" name="Int. J. Syst. Evol. Microbiol.">
        <title>The Global Catalogue of Microorganisms (GCM) 10K type strain sequencing project: providing services to taxonomists for standard genome sequencing and annotation.</title>
        <authorList>
            <consortium name="The Broad Institute Genomics Platform"/>
            <consortium name="The Broad Institute Genome Sequencing Center for Infectious Disease"/>
            <person name="Wu L."/>
            <person name="Ma J."/>
        </authorList>
    </citation>
    <scope>NUCLEOTIDE SEQUENCE [LARGE SCALE GENOMIC DNA]</scope>
    <source>
        <strain evidence="8">ICMP 6774ER</strain>
    </source>
</reference>
<protein>
    <submittedName>
        <fullName evidence="7">TetR/AcrR family transcriptional regulator</fullName>
    </submittedName>
</protein>
<evidence type="ECO:0000256" key="1">
    <source>
        <dbReference type="ARBA" id="ARBA00023015"/>
    </source>
</evidence>
<dbReference type="Pfam" id="PF00440">
    <property type="entry name" value="TetR_N"/>
    <property type="match status" value="1"/>
</dbReference>
<keyword evidence="1" id="KW-0805">Transcription regulation</keyword>
<dbReference type="PRINTS" id="PR00455">
    <property type="entry name" value="HTHTETR"/>
</dbReference>
<organism evidence="7 8">
    <name type="scientific">Nonomuraea mangrovi</name>
    <dbReference type="NCBI Taxonomy" id="2316207"/>
    <lineage>
        <taxon>Bacteria</taxon>
        <taxon>Bacillati</taxon>
        <taxon>Actinomycetota</taxon>
        <taxon>Actinomycetes</taxon>
        <taxon>Streptosporangiales</taxon>
        <taxon>Streptosporangiaceae</taxon>
        <taxon>Nonomuraea</taxon>
    </lineage>
</organism>
<evidence type="ECO:0000256" key="2">
    <source>
        <dbReference type="ARBA" id="ARBA00023125"/>
    </source>
</evidence>
<dbReference type="SUPFAM" id="SSF46689">
    <property type="entry name" value="Homeodomain-like"/>
    <property type="match status" value="1"/>
</dbReference>
<evidence type="ECO:0000256" key="3">
    <source>
        <dbReference type="ARBA" id="ARBA00023163"/>
    </source>
</evidence>
<dbReference type="EMBL" id="JBHUFV010000046">
    <property type="protein sequence ID" value="MFD1935630.1"/>
    <property type="molecule type" value="Genomic_DNA"/>
</dbReference>
<evidence type="ECO:0000256" key="4">
    <source>
        <dbReference type="PROSITE-ProRule" id="PRU00335"/>
    </source>
</evidence>
<evidence type="ECO:0000313" key="8">
    <source>
        <dbReference type="Proteomes" id="UP001597368"/>
    </source>
</evidence>
<evidence type="ECO:0000259" key="6">
    <source>
        <dbReference type="PROSITE" id="PS50977"/>
    </source>
</evidence>
<feature type="compositionally biased region" description="Basic and acidic residues" evidence="5">
    <location>
        <begin position="15"/>
        <end position="27"/>
    </location>
</feature>
<evidence type="ECO:0000313" key="7">
    <source>
        <dbReference type="EMBL" id="MFD1935630.1"/>
    </source>
</evidence>
<dbReference type="RefSeq" id="WP_379575750.1">
    <property type="nucleotide sequence ID" value="NZ_JBHUFV010000046.1"/>
</dbReference>
<dbReference type="InterPro" id="IPR001647">
    <property type="entry name" value="HTH_TetR"/>
</dbReference>
<feature type="DNA-binding region" description="H-T-H motif" evidence="4">
    <location>
        <begin position="50"/>
        <end position="69"/>
    </location>
</feature>
<sequence>MSGRSPRPGGTAGKSPDRVDGRTERSRATRARIIAAATELFTTAGYTATSINSIAAEAGVGEQTVYYAFGTKKAILSSAIDLAVAGDDEPVPTLERSWVRDALAHPDPQEQIRRHVTGAGEIYLRAAPLLDVVRSAAMADSDLGELWANNIRQRRIVQRVFIEALARKTPLRDGMTVDGATDTVLALLSPETYNLLVNHQQWEHARWQAWAVDALTRLLTTLPDPA</sequence>
<comment type="caution">
    <text evidence="7">The sequence shown here is derived from an EMBL/GenBank/DDBJ whole genome shotgun (WGS) entry which is preliminary data.</text>
</comment>
<gene>
    <name evidence="7" type="ORF">ACFSKW_29585</name>
</gene>
<dbReference type="Gene3D" id="1.10.357.10">
    <property type="entry name" value="Tetracycline Repressor, domain 2"/>
    <property type="match status" value="1"/>
</dbReference>
<feature type="region of interest" description="Disordered" evidence="5">
    <location>
        <begin position="1"/>
        <end position="27"/>
    </location>
</feature>
<dbReference type="InterPro" id="IPR009057">
    <property type="entry name" value="Homeodomain-like_sf"/>
</dbReference>
<dbReference type="PANTHER" id="PTHR30055:SF234">
    <property type="entry name" value="HTH-TYPE TRANSCRIPTIONAL REGULATOR BETI"/>
    <property type="match status" value="1"/>
</dbReference>
<evidence type="ECO:0000256" key="5">
    <source>
        <dbReference type="SAM" id="MobiDB-lite"/>
    </source>
</evidence>
<dbReference type="PANTHER" id="PTHR30055">
    <property type="entry name" value="HTH-TYPE TRANSCRIPTIONAL REGULATOR RUTR"/>
    <property type="match status" value="1"/>
</dbReference>
<dbReference type="InterPro" id="IPR050109">
    <property type="entry name" value="HTH-type_TetR-like_transc_reg"/>
</dbReference>
<proteinExistence type="predicted"/>
<accession>A0ABW4T112</accession>
<dbReference type="PROSITE" id="PS50977">
    <property type="entry name" value="HTH_TETR_2"/>
    <property type="match status" value="1"/>
</dbReference>
<feature type="domain" description="HTH tetR-type" evidence="6">
    <location>
        <begin position="27"/>
        <end position="87"/>
    </location>
</feature>
<name>A0ABW4T112_9ACTN</name>
<keyword evidence="3" id="KW-0804">Transcription</keyword>
<keyword evidence="8" id="KW-1185">Reference proteome</keyword>
<dbReference type="Proteomes" id="UP001597368">
    <property type="component" value="Unassembled WGS sequence"/>
</dbReference>